<evidence type="ECO:0000256" key="2">
    <source>
        <dbReference type="SAM" id="Phobius"/>
    </source>
</evidence>
<dbReference type="Pfam" id="PF13432">
    <property type="entry name" value="TPR_16"/>
    <property type="match status" value="2"/>
</dbReference>
<keyword evidence="2" id="KW-1133">Transmembrane helix</keyword>
<dbReference type="SUPFAM" id="SSF48452">
    <property type="entry name" value="TPR-like"/>
    <property type="match status" value="1"/>
</dbReference>
<dbReference type="PROSITE" id="PS50005">
    <property type="entry name" value="TPR"/>
    <property type="match status" value="2"/>
</dbReference>
<keyword evidence="2" id="KW-0472">Membrane</keyword>
<proteinExistence type="predicted"/>
<evidence type="ECO:0000313" key="3">
    <source>
        <dbReference type="EMBL" id="VUZ83964.1"/>
    </source>
</evidence>
<protein>
    <submittedName>
        <fullName evidence="3">Tetratricopeptide TPR_2</fullName>
    </submittedName>
</protein>
<feature type="repeat" description="TPR" evidence="1">
    <location>
        <begin position="120"/>
        <end position="153"/>
    </location>
</feature>
<evidence type="ECO:0000256" key="1">
    <source>
        <dbReference type="PROSITE-ProRule" id="PRU00339"/>
    </source>
</evidence>
<dbReference type="Gene3D" id="1.25.40.10">
    <property type="entry name" value="Tetratricopeptide repeat domain"/>
    <property type="match status" value="2"/>
</dbReference>
<dbReference type="InterPro" id="IPR019734">
    <property type="entry name" value="TPR_rpt"/>
</dbReference>
<dbReference type="AlphaFoldDB" id="A0A564ZFA2"/>
<accession>A0A564ZFA2</accession>
<name>A0A564ZFA2_9BACT</name>
<keyword evidence="2" id="KW-0812">Transmembrane</keyword>
<dbReference type="Proteomes" id="UP000334340">
    <property type="component" value="Unassembled WGS sequence"/>
</dbReference>
<feature type="repeat" description="TPR" evidence="1">
    <location>
        <begin position="83"/>
        <end position="116"/>
    </location>
</feature>
<dbReference type="InterPro" id="IPR011990">
    <property type="entry name" value="TPR-like_helical_dom_sf"/>
</dbReference>
<feature type="transmembrane region" description="Helical" evidence="2">
    <location>
        <begin position="13"/>
        <end position="34"/>
    </location>
</feature>
<dbReference type="SMART" id="SM00028">
    <property type="entry name" value="TPR"/>
    <property type="match status" value="3"/>
</dbReference>
<reference evidence="3 4" key="1">
    <citation type="submission" date="2019-07" db="EMBL/GenBank/DDBJ databases">
        <authorList>
            <person name="Cremers G."/>
        </authorList>
    </citation>
    <scope>NUCLEOTIDE SEQUENCE [LARGE SCALE GENOMIC DNA]</scope>
</reference>
<organism evidence="3 4">
    <name type="scientific">Candidatus Methylomirabilis lanthanidiphila</name>
    <dbReference type="NCBI Taxonomy" id="2211376"/>
    <lineage>
        <taxon>Bacteria</taxon>
        <taxon>Candidatus Methylomirabilota</taxon>
        <taxon>Candidatus Methylomirabilia</taxon>
        <taxon>Candidatus Methylomirabilales</taxon>
        <taxon>Candidatus Methylomirabilaceae</taxon>
        <taxon>Candidatus Methylomirabilis</taxon>
    </lineage>
</organism>
<keyword evidence="1" id="KW-0802">TPR repeat</keyword>
<keyword evidence="4" id="KW-1185">Reference proteome</keyword>
<dbReference type="EMBL" id="CABIKM010000004">
    <property type="protein sequence ID" value="VUZ83964.1"/>
    <property type="molecule type" value="Genomic_DNA"/>
</dbReference>
<sequence>MGFVTFVTDRWKWAVAAAIGLLAVSVLIAGYLAWSGGKETDSATLLRKAVSQLEGGLEAAKQEEGIRLLQEVTHRYAKSAAAAEATLRLGMHYYTLGSYDEARKAYTAYLEKNPKGQIAFSAGLGLGDTYLAERNYEKAVEIYTRLVEQFHQEPLLPEAQLHLAAAYHGMNRVTEARALHEKIVATYPNTGWAQRSQAELYKSGPTSR</sequence>
<gene>
    <name evidence="3" type="ORF">MELA_00323</name>
</gene>
<evidence type="ECO:0000313" key="4">
    <source>
        <dbReference type="Proteomes" id="UP000334340"/>
    </source>
</evidence>